<reference evidence="1 2" key="1">
    <citation type="submission" date="2016-07" db="EMBL/GenBank/DDBJ databases">
        <title>Pervasive Adenine N6-methylation of Active Genes in Fungi.</title>
        <authorList>
            <consortium name="DOE Joint Genome Institute"/>
            <person name="Mondo S.J."/>
            <person name="Dannebaum R.O."/>
            <person name="Kuo R.C."/>
            <person name="Labutti K."/>
            <person name="Haridas S."/>
            <person name="Kuo A."/>
            <person name="Salamov A."/>
            <person name="Ahrendt S.R."/>
            <person name="Lipzen A."/>
            <person name="Sullivan W."/>
            <person name="Andreopoulos W.B."/>
            <person name="Clum A."/>
            <person name="Lindquist E."/>
            <person name="Daum C."/>
            <person name="Ramamoorthy G.K."/>
            <person name="Gryganskyi A."/>
            <person name="Culley D."/>
            <person name="Magnuson J.K."/>
            <person name="James T.Y."/>
            <person name="O'Malley M.A."/>
            <person name="Stajich J.E."/>
            <person name="Spatafora J.W."/>
            <person name="Visel A."/>
            <person name="Grigoriev I.V."/>
        </authorList>
    </citation>
    <scope>NUCLEOTIDE SEQUENCE [LARGE SCALE GENOMIC DNA]</scope>
    <source>
        <strain evidence="1 2">CBS 115471</strain>
    </source>
</reference>
<dbReference type="Proteomes" id="UP000193144">
    <property type="component" value="Unassembled WGS sequence"/>
</dbReference>
<dbReference type="EMBL" id="MCFA01000013">
    <property type="protein sequence ID" value="ORY17229.1"/>
    <property type="molecule type" value="Genomic_DNA"/>
</dbReference>
<gene>
    <name evidence="1" type="ORF">BCR34DRAFT_50101</name>
</gene>
<comment type="caution">
    <text evidence="1">The sequence shown here is derived from an EMBL/GenBank/DDBJ whole genome shotgun (WGS) entry which is preliminary data.</text>
</comment>
<proteinExistence type="predicted"/>
<evidence type="ECO:0000313" key="1">
    <source>
        <dbReference type="EMBL" id="ORY17229.1"/>
    </source>
</evidence>
<evidence type="ECO:0000313" key="2">
    <source>
        <dbReference type="Proteomes" id="UP000193144"/>
    </source>
</evidence>
<keyword evidence="2" id="KW-1185">Reference proteome</keyword>
<dbReference type="AlphaFoldDB" id="A0A1Y2A3Y8"/>
<name>A0A1Y2A3Y8_9PLEO</name>
<protein>
    <submittedName>
        <fullName evidence="1">Uncharacterized protein</fullName>
    </submittedName>
</protein>
<sequence length="176" mass="20538">MLCDACQLHFDFRSQDYTAVKKATIEELCKAGAPASLVETLNLDLQLYKNRRRHLATYDHANVCPWISPSQLHPDTPKNIVEELEEYELDVWQEGPWKQSVHEGCEMCLGLYEVIRTRGFDPDFVNVESWLIVEPITCWPSKIKMLIIEQVDDLDSYWVYFRFRKTTLAHGEALTE</sequence>
<organism evidence="1 2">
    <name type="scientific">Clohesyomyces aquaticus</name>
    <dbReference type="NCBI Taxonomy" id="1231657"/>
    <lineage>
        <taxon>Eukaryota</taxon>
        <taxon>Fungi</taxon>
        <taxon>Dikarya</taxon>
        <taxon>Ascomycota</taxon>
        <taxon>Pezizomycotina</taxon>
        <taxon>Dothideomycetes</taxon>
        <taxon>Pleosporomycetidae</taxon>
        <taxon>Pleosporales</taxon>
        <taxon>Lindgomycetaceae</taxon>
        <taxon>Clohesyomyces</taxon>
    </lineage>
</organism>
<accession>A0A1Y2A3Y8</accession>